<keyword evidence="8" id="KW-0406">Ion transport</keyword>
<dbReference type="InterPro" id="IPR017871">
    <property type="entry name" value="ABC_transporter-like_CS"/>
</dbReference>
<evidence type="ECO:0000256" key="5">
    <source>
        <dbReference type="ARBA" id="ARBA00022741"/>
    </source>
</evidence>
<keyword evidence="2" id="KW-0813">Transport</keyword>
<dbReference type="SUPFAM" id="SSF52540">
    <property type="entry name" value="P-loop containing nucleoside triphosphate hydrolases"/>
    <property type="match status" value="1"/>
</dbReference>
<dbReference type="EMBL" id="JANGEW010000028">
    <property type="protein sequence ID" value="MCQ5343539.1"/>
    <property type="molecule type" value="Genomic_DNA"/>
</dbReference>
<dbReference type="PROSITE" id="PS00211">
    <property type="entry name" value="ABC_TRANSPORTER_1"/>
    <property type="match status" value="1"/>
</dbReference>
<dbReference type="Pfam" id="PF00005">
    <property type="entry name" value="ABC_tran"/>
    <property type="match status" value="1"/>
</dbReference>
<sequence>MDAITIKNLVVERGGKTILHDMTASLSKGNITAVIGPNGCGKSTFLKAVNCMIPIAGGSIELSGRDVHSFSRKALSREIAFLTQSHDLPNDVPVADLVAMGRFPYRRLLSPLTKDDRDAVARAIDAVGLAGYEKRAMQHLSGGEQQRAWLAVLLAQDAPILLLDEPTTYLDVRHQLRILKLLRDINETWKKTIVIVLHDMNQAYQYADDVIIMKEGAIVSTGAPHDILTPAMLRDVFDIEAEVVATKDGRPFIVPTDALP</sequence>
<evidence type="ECO:0000256" key="9">
    <source>
        <dbReference type="ARBA" id="ARBA00023136"/>
    </source>
</evidence>
<dbReference type="GO" id="GO:0005524">
    <property type="term" value="F:ATP binding"/>
    <property type="evidence" value="ECO:0007669"/>
    <property type="project" value="UniProtKB-KW"/>
</dbReference>
<reference evidence="11 12" key="1">
    <citation type="submission" date="2022-06" db="EMBL/GenBank/DDBJ databases">
        <title>Isolation of gut microbiota from human fecal samples.</title>
        <authorList>
            <person name="Pamer E.G."/>
            <person name="Barat B."/>
            <person name="Waligurski E."/>
            <person name="Medina S."/>
            <person name="Paddock L."/>
            <person name="Mostad J."/>
        </authorList>
    </citation>
    <scope>NUCLEOTIDE SEQUENCE [LARGE SCALE GENOMIC DNA]</scope>
    <source>
        <strain evidence="11 12">DFI.1.1</strain>
    </source>
</reference>
<dbReference type="Proteomes" id="UP001206692">
    <property type="component" value="Unassembled WGS sequence"/>
</dbReference>
<dbReference type="InterPro" id="IPR027417">
    <property type="entry name" value="P-loop_NTPase"/>
</dbReference>
<keyword evidence="3" id="KW-1003">Cell membrane</keyword>
<dbReference type="PANTHER" id="PTHR42771">
    <property type="entry name" value="IRON(3+)-HYDROXAMATE IMPORT ATP-BINDING PROTEIN FHUC"/>
    <property type="match status" value="1"/>
</dbReference>
<dbReference type="Gene3D" id="3.40.50.300">
    <property type="entry name" value="P-loop containing nucleotide triphosphate hydrolases"/>
    <property type="match status" value="1"/>
</dbReference>
<name>A0ABT1SUR0_9FIRM</name>
<dbReference type="InterPro" id="IPR003439">
    <property type="entry name" value="ABC_transporter-like_ATP-bd"/>
</dbReference>
<dbReference type="SMART" id="SM00382">
    <property type="entry name" value="AAA"/>
    <property type="match status" value="1"/>
</dbReference>
<evidence type="ECO:0000313" key="12">
    <source>
        <dbReference type="Proteomes" id="UP001206692"/>
    </source>
</evidence>
<keyword evidence="4" id="KW-0410">Iron transport</keyword>
<evidence type="ECO:0000256" key="2">
    <source>
        <dbReference type="ARBA" id="ARBA00022448"/>
    </source>
</evidence>
<feature type="domain" description="ABC transporter" evidence="10">
    <location>
        <begin position="4"/>
        <end position="240"/>
    </location>
</feature>
<evidence type="ECO:0000256" key="3">
    <source>
        <dbReference type="ARBA" id="ARBA00022475"/>
    </source>
</evidence>
<accession>A0ABT1SUR0</accession>
<comment type="subcellular location">
    <subcellularLocation>
        <location evidence="1">Cell membrane</location>
        <topology evidence="1">Peripheral membrane protein</topology>
    </subcellularLocation>
</comment>
<keyword evidence="9" id="KW-0472">Membrane</keyword>
<evidence type="ECO:0000256" key="1">
    <source>
        <dbReference type="ARBA" id="ARBA00004202"/>
    </source>
</evidence>
<protein>
    <submittedName>
        <fullName evidence="11">ABC transporter ATP-binding protein</fullName>
    </submittedName>
</protein>
<evidence type="ECO:0000256" key="8">
    <source>
        <dbReference type="ARBA" id="ARBA00023065"/>
    </source>
</evidence>
<dbReference type="CDD" id="cd03214">
    <property type="entry name" value="ABC_Iron-Siderophores_B12_Hemin"/>
    <property type="match status" value="1"/>
</dbReference>
<dbReference type="InterPro" id="IPR051535">
    <property type="entry name" value="Siderophore_ABC-ATPase"/>
</dbReference>
<dbReference type="InterPro" id="IPR003593">
    <property type="entry name" value="AAA+_ATPase"/>
</dbReference>
<keyword evidence="12" id="KW-1185">Reference proteome</keyword>
<dbReference type="PANTHER" id="PTHR42771:SF2">
    <property type="entry name" value="IRON(3+)-HYDROXAMATE IMPORT ATP-BINDING PROTEIN FHUC"/>
    <property type="match status" value="1"/>
</dbReference>
<evidence type="ECO:0000259" key="10">
    <source>
        <dbReference type="PROSITE" id="PS50893"/>
    </source>
</evidence>
<evidence type="ECO:0000256" key="6">
    <source>
        <dbReference type="ARBA" id="ARBA00022840"/>
    </source>
</evidence>
<organism evidence="11 12">
    <name type="scientific">Megasphaera massiliensis</name>
    <dbReference type="NCBI Taxonomy" id="1232428"/>
    <lineage>
        <taxon>Bacteria</taxon>
        <taxon>Bacillati</taxon>
        <taxon>Bacillota</taxon>
        <taxon>Negativicutes</taxon>
        <taxon>Veillonellales</taxon>
        <taxon>Veillonellaceae</taxon>
        <taxon>Megasphaera</taxon>
    </lineage>
</organism>
<proteinExistence type="predicted"/>
<keyword evidence="5" id="KW-0547">Nucleotide-binding</keyword>
<evidence type="ECO:0000313" key="11">
    <source>
        <dbReference type="EMBL" id="MCQ5343539.1"/>
    </source>
</evidence>
<dbReference type="PROSITE" id="PS50893">
    <property type="entry name" value="ABC_TRANSPORTER_2"/>
    <property type="match status" value="1"/>
</dbReference>
<keyword evidence="6 11" id="KW-0067">ATP-binding</keyword>
<gene>
    <name evidence="11" type="ORF">NE675_10970</name>
</gene>
<dbReference type="RefSeq" id="WP_062413149.1">
    <property type="nucleotide sequence ID" value="NZ_JAJCIO010000031.1"/>
</dbReference>
<evidence type="ECO:0000256" key="7">
    <source>
        <dbReference type="ARBA" id="ARBA00023004"/>
    </source>
</evidence>
<evidence type="ECO:0000256" key="4">
    <source>
        <dbReference type="ARBA" id="ARBA00022496"/>
    </source>
</evidence>
<keyword evidence="7" id="KW-0408">Iron</keyword>
<comment type="caution">
    <text evidence="11">The sequence shown here is derived from an EMBL/GenBank/DDBJ whole genome shotgun (WGS) entry which is preliminary data.</text>
</comment>